<dbReference type="InterPro" id="IPR006343">
    <property type="entry name" value="DnaB/C_C"/>
</dbReference>
<feature type="region of interest" description="Disordered" evidence="2">
    <location>
        <begin position="96"/>
        <end position="126"/>
    </location>
</feature>
<dbReference type="AlphaFoldDB" id="A0A0U1L0Y9"/>
<dbReference type="PANTHER" id="PTHR37293:SF5">
    <property type="entry name" value="DNA REPLICATION PROTEIN"/>
    <property type="match status" value="1"/>
</dbReference>
<dbReference type="InterPro" id="IPR034829">
    <property type="entry name" value="DnaD-like_sf"/>
</dbReference>
<accession>A0A0U1L0Y9</accession>
<proteinExistence type="inferred from homology"/>
<evidence type="ECO:0000313" key="5">
    <source>
        <dbReference type="Proteomes" id="UP000049855"/>
    </source>
</evidence>
<feature type="compositionally biased region" description="Basic and acidic residues" evidence="2">
    <location>
        <begin position="96"/>
        <end position="108"/>
    </location>
</feature>
<dbReference type="InterPro" id="IPR053162">
    <property type="entry name" value="DnaD"/>
</dbReference>
<dbReference type="RefSeq" id="WP_021168118.1">
    <property type="nucleotide sequence ID" value="NZ_CTRP01000012.1"/>
</dbReference>
<name>A0A0U1L0Y9_9FIRM</name>
<evidence type="ECO:0000256" key="2">
    <source>
        <dbReference type="SAM" id="MobiDB-lite"/>
    </source>
</evidence>
<keyword evidence="5" id="KW-1185">Reference proteome</keyword>
<feature type="domain" description="DnaB/C C-terminal" evidence="3">
    <location>
        <begin position="168"/>
        <end position="230"/>
    </location>
</feature>
<evidence type="ECO:0000313" key="4">
    <source>
        <dbReference type="EMBL" id="CQR73332.1"/>
    </source>
</evidence>
<evidence type="ECO:0000259" key="3">
    <source>
        <dbReference type="Pfam" id="PF07261"/>
    </source>
</evidence>
<sequence length="272" mass="31453">MKWFRLYSEIKDDPKMLALTDHQFRIWINLLAMASDTSERGIIPRFPMRGLAASLHTTEDQLIEALDLFASEEFNLIARQEDGSIFITKFADRQYDNPSDQPKKVNERVRKHREQKRNENKTPDSIALTTCNDNVTSSNALDTDIDTELINDDDNARVNLSLIKKTEETYRPLSTAEMQFLLDWQDTFPDDVILDGVRRSYEAGKLTIGYMRTVFVNWQQQAVKSMDDVNRLDVLWESKKKSNKPRGQPQVQTSAMDNLQKYKERMLGGAVP</sequence>
<organism evidence="4 5">
    <name type="scientific">Sporomusa ovata</name>
    <dbReference type="NCBI Taxonomy" id="2378"/>
    <lineage>
        <taxon>Bacteria</taxon>
        <taxon>Bacillati</taxon>
        <taxon>Bacillota</taxon>
        <taxon>Negativicutes</taxon>
        <taxon>Selenomonadales</taxon>
        <taxon>Sporomusaceae</taxon>
        <taxon>Sporomusa</taxon>
    </lineage>
</organism>
<dbReference type="Pfam" id="PF07261">
    <property type="entry name" value="DnaB_2"/>
    <property type="match status" value="1"/>
</dbReference>
<gene>
    <name evidence="4" type="ORF">SpAn4DRAFT_2564</name>
</gene>
<dbReference type="EMBL" id="CTRP01000012">
    <property type="protein sequence ID" value="CQR73332.1"/>
    <property type="molecule type" value="Genomic_DNA"/>
</dbReference>
<dbReference type="Gene3D" id="1.10.10.630">
    <property type="entry name" value="DnaD domain-like"/>
    <property type="match status" value="1"/>
</dbReference>
<protein>
    <submittedName>
        <fullName evidence="4">Phage replication initiation</fullName>
    </submittedName>
</protein>
<dbReference type="Proteomes" id="UP000049855">
    <property type="component" value="Unassembled WGS sequence"/>
</dbReference>
<comment type="similarity">
    <text evidence="1">Belongs to the DnaB/DnaD family.</text>
</comment>
<dbReference type="NCBIfam" id="TIGR01446">
    <property type="entry name" value="DnaD_dom"/>
    <property type="match status" value="1"/>
</dbReference>
<reference evidence="5" key="1">
    <citation type="submission" date="2015-03" db="EMBL/GenBank/DDBJ databases">
        <authorList>
            <person name="Nijsse Bart"/>
        </authorList>
    </citation>
    <scope>NUCLEOTIDE SEQUENCE [LARGE SCALE GENOMIC DNA]</scope>
</reference>
<dbReference type="SUPFAM" id="SSF158499">
    <property type="entry name" value="DnaD domain-like"/>
    <property type="match status" value="1"/>
</dbReference>
<dbReference type="PANTHER" id="PTHR37293">
    <property type="entry name" value="PHAGE REPLICATION PROTEIN-RELATED"/>
    <property type="match status" value="1"/>
</dbReference>
<evidence type="ECO:0000256" key="1">
    <source>
        <dbReference type="ARBA" id="ARBA00093462"/>
    </source>
</evidence>